<name>A0A2S7N0T7_9BACI</name>
<organism evidence="2 3">
    <name type="scientific">Pradoshia eiseniae</name>
    <dbReference type="NCBI Taxonomy" id="2064768"/>
    <lineage>
        <taxon>Bacteria</taxon>
        <taxon>Bacillati</taxon>
        <taxon>Bacillota</taxon>
        <taxon>Bacilli</taxon>
        <taxon>Bacillales</taxon>
        <taxon>Bacillaceae</taxon>
        <taxon>Pradoshia</taxon>
    </lineage>
</organism>
<sequence>MGVEMGKETSNNTVSIGDVFAVRLPNGHYGAIRVADRADNSCLIVTTPYISADIPFIDNELLSGILLQNRFFYNNHKAKIWVEGKKPKEVIFIGNIPVSDTKQKIICNTFGAQWDGSIGMEAYLEWRWKYDREKFVEEIQEEENKIDEEHKKIQKPKKMMKDETFWLIISLLNSDEKTGEEDILEPAVNALAKMEIKDIKEFEEALANKLYLLDTMEHAKNIGKHSYKEEAQEFFSADLFLYIRCFIIAKGKENFDLTVENPQNISEVNSFEPLLSLASKAYTRKTGNEFAYISGYDYETFSNIEGWK</sequence>
<evidence type="ECO:0000259" key="1">
    <source>
        <dbReference type="Pfam" id="PF14024"/>
    </source>
</evidence>
<evidence type="ECO:0000313" key="3">
    <source>
        <dbReference type="Proteomes" id="UP000239663"/>
    </source>
</evidence>
<dbReference type="InterPro" id="IPR025334">
    <property type="entry name" value="DUF4240"/>
</dbReference>
<keyword evidence="3" id="KW-1185">Reference proteome</keyword>
<reference evidence="2 3" key="1">
    <citation type="submission" date="2017-12" db="EMBL/GenBank/DDBJ databases">
        <title>Taxonomic description and draft genome of Pradoshia cofamensis Gen. nov., sp. nov., a thermotolerant bacillale isolated from anterior gut of earthworm Eisenia fetida.</title>
        <authorList>
            <person name="Saha T."/>
            <person name="Chakraborty R."/>
        </authorList>
    </citation>
    <scope>NUCLEOTIDE SEQUENCE [LARGE SCALE GENOMIC DNA]</scope>
    <source>
        <strain evidence="2 3">EAG3</strain>
    </source>
</reference>
<dbReference type="Proteomes" id="UP000239663">
    <property type="component" value="Unassembled WGS sequence"/>
</dbReference>
<feature type="domain" description="DUF4240" evidence="1">
    <location>
        <begin position="160"/>
        <end position="284"/>
    </location>
</feature>
<comment type="caution">
    <text evidence="2">The sequence shown here is derived from an EMBL/GenBank/DDBJ whole genome shotgun (WGS) entry which is preliminary data.</text>
</comment>
<dbReference type="EMBL" id="PKOZ01000003">
    <property type="protein sequence ID" value="PQD95636.1"/>
    <property type="molecule type" value="Genomic_DNA"/>
</dbReference>
<gene>
    <name evidence="2" type="ORF">CYL18_07005</name>
</gene>
<protein>
    <recommendedName>
        <fullName evidence="1">DUF4240 domain-containing protein</fullName>
    </recommendedName>
</protein>
<evidence type="ECO:0000313" key="2">
    <source>
        <dbReference type="EMBL" id="PQD95636.1"/>
    </source>
</evidence>
<proteinExistence type="predicted"/>
<dbReference type="AlphaFoldDB" id="A0A2S7N0T7"/>
<accession>A0A2S7N0T7</accession>
<dbReference type="Pfam" id="PF14024">
    <property type="entry name" value="DUF4240"/>
    <property type="match status" value="1"/>
</dbReference>